<protein>
    <recommendedName>
        <fullName evidence="3">Sulfotransferase domain-containing protein</fullName>
    </recommendedName>
</protein>
<comment type="caution">
    <text evidence="4">The sequence shown here is derived from an EMBL/GenBank/DDBJ whole genome shotgun (WGS) entry which is preliminary data.</text>
</comment>
<dbReference type="Gene3D" id="3.40.50.300">
    <property type="entry name" value="P-loop containing nucleotide triphosphate hydrolases"/>
    <property type="match status" value="1"/>
</dbReference>
<dbReference type="AlphaFoldDB" id="A0ABD2N2C9"/>
<comment type="similarity">
    <text evidence="1">Belongs to the sulfotransferase 1 family.</text>
</comment>
<name>A0ABD2N2C9_9CUCU</name>
<accession>A0ABD2N2C9</accession>
<evidence type="ECO:0000256" key="2">
    <source>
        <dbReference type="ARBA" id="ARBA00022679"/>
    </source>
</evidence>
<evidence type="ECO:0000313" key="4">
    <source>
        <dbReference type="EMBL" id="KAL3272501.1"/>
    </source>
</evidence>
<organism evidence="4 5">
    <name type="scientific">Cryptolaemus montrouzieri</name>
    <dbReference type="NCBI Taxonomy" id="559131"/>
    <lineage>
        <taxon>Eukaryota</taxon>
        <taxon>Metazoa</taxon>
        <taxon>Ecdysozoa</taxon>
        <taxon>Arthropoda</taxon>
        <taxon>Hexapoda</taxon>
        <taxon>Insecta</taxon>
        <taxon>Pterygota</taxon>
        <taxon>Neoptera</taxon>
        <taxon>Endopterygota</taxon>
        <taxon>Coleoptera</taxon>
        <taxon>Polyphaga</taxon>
        <taxon>Cucujiformia</taxon>
        <taxon>Coccinelloidea</taxon>
        <taxon>Coccinellidae</taxon>
        <taxon>Scymninae</taxon>
        <taxon>Scymnini</taxon>
        <taxon>Cryptolaemus</taxon>
    </lineage>
</organism>
<keyword evidence="2" id="KW-0808">Transferase</keyword>
<evidence type="ECO:0000259" key="3">
    <source>
        <dbReference type="Pfam" id="PF00685"/>
    </source>
</evidence>
<dbReference type="PANTHER" id="PTHR11783">
    <property type="entry name" value="SULFOTRANSFERASE SULT"/>
    <property type="match status" value="1"/>
</dbReference>
<feature type="domain" description="Sulfotransferase" evidence="3">
    <location>
        <begin position="73"/>
        <end position="328"/>
    </location>
</feature>
<dbReference type="Proteomes" id="UP001516400">
    <property type="component" value="Unassembled WGS sequence"/>
</dbReference>
<dbReference type="SUPFAM" id="SSF52540">
    <property type="entry name" value="P-loop containing nucleoside triphosphate hydrolases"/>
    <property type="match status" value="1"/>
</dbReference>
<dbReference type="GO" id="GO:0016740">
    <property type="term" value="F:transferase activity"/>
    <property type="evidence" value="ECO:0007669"/>
    <property type="project" value="UniProtKB-KW"/>
</dbReference>
<proteinExistence type="inferred from homology"/>
<dbReference type="Pfam" id="PF00685">
    <property type="entry name" value="Sulfotransfer_1"/>
    <property type="match status" value="1"/>
</dbReference>
<reference evidence="4 5" key="1">
    <citation type="journal article" date="2021" name="BMC Biol.">
        <title>Horizontally acquired antibacterial genes associated with adaptive radiation of ladybird beetles.</title>
        <authorList>
            <person name="Li H.S."/>
            <person name="Tang X.F."/>
            <person name="Huang Y.H."/>
            <person name="Xu Z.Y."/>
            <person name="Chen M.L."/>
            <person name="Du X.Y."/>
            <person name="Qiu B.Y."/>
            <person name="Chen P.T."/>
            <person name="Zhang W."/>
            <person name="Slipinski A."/>
            <person name="Escalona H.E."/>
            <person name="Waterhouse R.M."/>
            <person name="Zwick A."/>
            <person name="Pang H."/>
        </authorList>
    </citation>
    <scope>NUCLEOTIDE SEQUENCE [LARGE SCALE GENOMIC DNA]</scope>
    <source>
        <strain evidence="4">SYSU2018</strain>
    </source>
</reference>
<dbReference type="InterPro" id="IPR027417">
    <property type="entry name" value="P-loop_NTPase"/>
</dbReference>
<sequence length="346" mass="40485">MENHYFSLELKSDCGKMTKKYSFPYEMRDLTDEEKDILSYWPEEIFKLIGTRTCCPIGFKGIAEDILNFKPRPDDIWLIGYPRAGTSLTQEILYLLGTDLNYEKAASTIMDIRFPVLHCGQRPNSEFEKILGAPPHLYLENTREKRFIKSHYGFNLLHPEILDIGCKVIFIARNPKDNICSVARFPFFANVPGFNFKKLWNTIEHDLLPFGNYFEMLQEAWERRNNKNLLILYYEEINKDKKAAVLKIADFLGKKLTDDQLQTLLKHIDIDNFKKNKSLNNDHLVESGFFGKDDKSSFIRQGKDGGWRNDIPEELVAEIDHWIKNNFQSIPDVDIIEQWKLAMDLK</sequence>
<evidence type="ECO:0000256" key="1">
    <source>
        <dbReference type="ARBA" id="ARBA00005771"/>
    </source>
</evidence>
<dbReference type="EMBL" id="JABFTP020000062">
    <property type="protein sequence ID" value="KAL3272501.1"/>
    <property type="molecule type" value="Genomic_DNA"/>
</dbReference>
<dbReference type="InterPro" id="IPR000863">
    <property type="entry name" value="Sulfotransferase_dom"/>
</dbReference>
<gene>
    <name evidence="4" type="ORF">HHI36_013978</name>
</gene>
<keyword evidence="5" id="KW-1185">Reference proteome</keyword>
<evidence type="ECO:0000313" key="5">
    <source>
        <dbReference type="Proteomes" id="UP001516400"/>
    </source>
</evidence>